<keyword evidence="2 3" id="KW-0732">Signal</keyword>
<evidence type="ECO:0000313" key="4">
    <source>
        <dbReference type="EMBL" id="EAJ5682036.1"/>
    </source>
</evidence>
<dbReference type="NCBIfam" id="TIGR02781">
    <property type="entry name" value="VirB9"/>
    <property type="match status" value="1"/>
</dbReference>
<gene>
    <name evidence="4" type="primary">virB9</name>
    <name evidence="4" type="ORF">BXA13_06925</name>
</gene>
<dbReference type="RefSeq" id="WP_012662266.1">
    <property type="nucleotide sequence ID" value="NZ_CP177184.1"/>
</dbReference>
<dbReference type="OMA" id="YEVRFLY"/>
<dbReference type="Pfam" id="PF03524">
    <property type="entry name" value="CagX"/>
    <property type="match status" value="1"/>
</dbReference>
<reference evidence="4 5" key="1">
    <citation type="submission" date="2018-05" db="EMBL/GenBank/DDBJ databases">
        <authorList>
            <consortium name="PulseNet: The National Subtyping Network for Foodborne Disease Surveillance"/>
            <person name="Tarr C.L."/>
            <person name="Trees E."/>
            <person name="Katz L.S."/>
            <person name="Carleton-Romer H.A."/>
            <person name="Stroika S."/>
            <person name="Kucerova Z."/>
            <person name="Roache K.F."/>
            <person name="Sabol A.L."/>
            <person name="Besser J."/>
            <person name="Gerner-Smidt P."/>
        </authorList>
    </citation>
    <scope>NUCLEOTIDE SEQUENCE [LARGE SCALE GENOMIC DNA]</scope>
    <source>
        <strain evidence="4 5">2016D-0268</strain>
    </source>
</reference>
<organism evidence="4 5">
    <name type="scientific">Campylobacter lari</name>
    <dbReference type="NCBI Taxonomy" id="201"/>
    <lineage>
        <taxon>Bacteria</taxon>
        <taxon>Pseudomonadati</taxon>
        <taxon>Campylobacterota</taxon>
        <taxon>Epsilonproteobacteria</taxon>
        <taxon>Campylobacterales</taxon>
        <taxon>Campylobacteraceae</taxon>
        <taxon>Campylobacter</taxon>
    </lineage>
</organism>
<comment type="caution">
    <text evidence="4">The sequence shown here is derived from an EMBL/GenBank/DDBJ whole genome shotgun (WGS) entry which is preliminary data.</text>
</comment>
<dbReference type="InterPro" id="IPR038161">
    <property type="entry name" value="VirB9/CagX/TrbG_C_sf"/>
</dbReference>
<sequence>MIKNISLALSFSFLALPVFALNEPQKSEYDQRVAHAEYNSKDVFKMVARNGFVSMIEFSDEEVIINTATGFSEGWDLIEKKNLLFIKPKAYKTRLFVENDPYNQGQQKEMIVDPNPKDWKTNLIVTTNLKTYIFDLLLTNDSKQATYKLSFSHADKILKQENKIKKELEKKIVREELDKNIVPRNWDFLMKANKGSEDIAPNYAYDDGVFTYLGFDNTKTFPSVFLYENGKEMILNTHIKKDGKYDVLVVQKIAKQILLRSGDKVVGIFNNGYGKNPLDKTRETSNENIQRVINDPSKTLLLEQSLLGNEQ</sequence>
<proteinExistence type="inferred from homology"/>
<dbReference type="InterPro" id="IPR033645">
    <property type="entry name" value="VirB9/CagX/TrbG_C"/>
</dbReference>
<dbReference type="EMBL" id="AABYWZ010000022">
    <property type="protein sequence ID" value="EAJ5682036.1"/>
    <property type="molecule type" value="Genomic_DNA"/>
</dbReference>
<dbReference type="InterPro" id="IPR014148">
    <property type="entry name" value="VirB9"/>
</dbReference>
<name>A0A7U7V606_CAMLA</name>
<dbReference type="Gene3D" id="2.60.40.2500">
    <property type="match status" value="1"/>
</dbReference>
<evidence type="ECO:0000256" key="3">
    <source>
        <dbReference type="SAM" id="SignalP"/>
    </source>
</evidence>
<accession>A0A7U7V606</accession>
<dbReference type="Proteomes" id="UP000556298">
    <property type="component" value="Unassembled WGS sequence"/>
</dbReference>
<evidence type="ECO:0000256" key="2">
    <source>
        <dbReference type="ARBA" id="ARBA00022729"/>
    </source>
</evidence>
<evidence type="ECO:0000256" key="1">
    <source>
        <dbReference type="ARBA" id="ARBA00006135"/>
    </source>
</evidence>
<dbReference type="InterPro" id="IPR010258">
    <property type="entry name" value="Conjugal_tfr_TrbG/VirB9/CagX"/>
</dbReference>
<evidence type="ECO:0000313" key="5">
    <source>
        <dbReference type="Proteomes" id="UP000556298"/>
    </source>
</evidence>
<comment type="similarity">
    <text evidence="1">Belongs to the TrbG/VirB9 family.</text>
</comment>
<dbReference type="CDD" id="cd06911">
    <property type="entry name" value="VirB9_CagX_TrbG"/>
    <property type="match status" value="1"/>
</dbReference>
<feature type="chain" id="PRO_5030774458" evidence="3">
    <location>
        <begin position="21"/>
        <end position="311"/>
    </location>
</feature>
<protein>
    <submittedName>
        <fullName evidence="4">P-type conjugative transfer protein VirB9</fullName>
    </submittedName>
</protein>
<feature type="signal peptide" evidence="3">
    <location>
        <begin position="1"/>
        <end position="20"/>
    </location>
</feature>
<dbReference type="AlphaFoldDB" id="A0A7U7V606"/>